<reference evidence="1 2" key="1">
    <citation type="submission" date="2021-06" db="EMBL/GenBank/DDBJ databases">
        <title>Caerostris darwini draft genome.</title>
        <authorList>
            <person name="Kono N."/>
            <person name="Arakawa K."/>
        </authorList>
    </citation>
    <scope>NUCLEOTIDE SEQUENCE [LARGE SCALE GENOMIC DNA]</scope>
</reference>
<comment type="caution">
    <text evidence="1">The sequence shown here is derived from an EMBL/GenBank/DDBJ whole genome shotgun (WGS) entry which is preliminary data.</text>
</comment>
<proteinExistence type="predicted"/>
<dbReference type="EMBL" id="BPLQ01009917">
    <property type="protein sequence ID" value="GIY47348.1"/>
    <property type="molecule type" value="Genomic_DNA"/>
</dbReference>
<name>A0AAV4TL60_9ARAC</name>
<protein>
    <submittedName>
        <fullName evidence="1">Uncharacterized protein</fullName>
    </submittedName>
</protein>
<accession>A0AAV4TL60</accession>
<dbReference type="Proteomes" id="UP001054837">
    <property type="component" value="Unassembled WGS sequence"/>
</dbReference>
<evidence type="ECO:0000313" key="1">
    <source>
        <dbReference type="EMBL" id="GIY47348.1"/>
    </source>
</evidence>
<sequence length="120" mass="13941">MKAHSLNPDMGGEFKLIMSKPGLYVIQMQSGNPFAWIQEGRLWRQTQMQPLSRSRLFESEAPLRKCVAINHHLDICRRTSVCHNGDFPDLDVLEDNEVRCWGMQLRKGGRGREGRQRFRS</sequence>
<evidence type="ECO:0000313" key="2">
    <source>
        <dbReference type="Proteomes" id="UP001054837"/>
    </source>
</evidence>
<organism evidence="1 2">
    <name type="scientific">Caerostris darwini</name>
    <dbReference type="NCBI Taxonomy" id="1538125"/>
    <lineage>
        <taxon>Eukaryota</taxon>
        <taxon>Metazoa</taxon>
        <taxon>Ecdysozoa</taxon>
        <taxon>Arthropoda</taxon>
        <taxon>Chelicerata</taxon>
        <taxon>Arachnida</taxon>
        <taxon>Araneae</taxon>
        <taxon>Araneomorphae</taxon>
        <taxon>Entelegynae</taxon>
        <taxon>Araneoidea</taxon>
        <taxon>Araneidae</taxon>
        <taxon>Caerostris</taxon>
    </lineage>
</organism>
<dbReference type="AlphaFoldDB" id="A0AAV4TL60"/>
<gene>
    <name evidence="1" type="ORF">CDAR_501831</name>
</gene>
<keyword evidence="2" id="KW-1185">Reference proteome</keyword>